<reference evidence="2 3" key="1">
    <citation type="submission" date="2020-03" db="EMBL/GenBank/DDBJ databases">
        <title>Genomic Encyclopedia of Type Strains, Phase IV (KMG-IV): sequencing the most valuable type-strain genomes for metagenomic binning, comparative biology and taxonomic classification.</title>
        <authorList>
            <person name="Goeker M."/>
        </authorList>
    </citation>
    <scope>NUCLEOTIDE SEQUENCE [LARGE SCALE GENOMIC DNA]</scope>
    <source>
        <strain evidence="2 3">DSM 103870</strain>
    </source>
</reference>
<proteinExistence type="predicted"/>
<gene>
    <name evidence="2" type="ORF">FHS82_000953</name>
</gene>
<evidence type="ECO:0000313" key="3">
    <source>
        <dbReference type="Proteomes" id="UP001429580"/>
    </source>
</evidence>
<organism evidence="2 3">
    <name type="scientific">Pseudochelatococcus lubricantis</name>
    <dbReference type="NCBI Taxonomy" id="1538102"/>
    <lineage>
        <taxon>Bacteria</taxon>
        <taxon>Pseudomonadati</taxon>
        <taxon>Pseudomonadota</taxon>
        <taxon>Alphaproteobacteria</taxon>
        <taxon>Hyphomicrobiales</taxon>
        <taxon>Chelatococcaceae</taxon>
        <taxon>Pseudochelatococcus</taxon>
    </lineage>
</organism>
<dbReference type="InterPro" id="IPR019301">
    <property type="entry name" value="Flagellar_prot_FlgJ_N"/>
</dbReference>
<dbReference type="Pfam" id="PF10135">
    <property type="entry name" value="Rod-binding"/>
    <property type="match status" value="1"/>
</dbReference>
<dbReference type="Proteomes" id="UP001429580">
    <property type="component" value="Unassembled WGS sequence"/>
</dbReference>
<accession>A0ABX0UVZ1</accession>
<dbReference type="RefSeq" id="WP_166949361.1">
    <property type="nucleotide sequence ID" value="NZ_JAASQI010000002.1"/>
</dbReference>
<feature type="domain" description="Flagellar protein FlgJ N-terminal" evidence="1">
    <location>
        <begin position="114"/>
        <end position="149"/>
    </location>
</feature>
<sequence>MAVSIPADIVMDVARAADPARFRVAVDKLGGADYAQVAGEVALAFSAGEEESAVTTARRDGFGLPLDVERARLGGRDGLPGVNRLRAGDIYQQFEAVTLQTFVEALLPRESTAWFGKGFAGDMWKSLLARQMAEELARSGGIGIARAVRRAHPDGAA</sequence>
<dbReference type="EMBL" id="JAASQI010000002">
    <property type="protein sequence ID" value="NIJ57127.1"/>
    <property type="molecule type" value="Genomic_DNA"/>
</dbReference>
<protein>
    <recommendedName>
        <fullName evidence="1">Flagellar protein FlgJ N-terminal domain-containing protein</fullName>
    </recommendedName>
</protein>
<name>A0ABX0UVZ1_9HYPH</name>
<comment type="caution">
    <text evidence="2">The sequence shown here is derived from an EMBL/GenBank/DDBJ whole genome shotgun (WGS) entry which is preliminary data.</text>
</comment>
<evidence type="ECO:0000313" key="2">
    <source>
        <dbReference type="EMBL" id="NIJ57127.1"/>
    </source>
</evidence>
<keyword evidence="3" id="KW-1185">Reference proteome</keyword>
<evidence type="ECO:0000259" key="1">
    <source>
        <dbReference type="Pfam" id="PF10135"/>
    </source>
</evidence>